<dbReference type="InterPro" id="IPR051436">
    <property type="entry name" value="Autophagy-related_EPG5"/>
</dbReference>
<proteinExistence type="predicted"/>
<dbReference type="PANTHER" id="PTHR31139:SF4">
    <property type="entry name" value="ECTOPIC P GRANULES PROTEIN 5 HOMOLOG"/>
    <property type="match status" value="1"/>
</dbReference>
<dbReference type="Proteomes" id="UP000005237">
    <property type="component" value="Unassembled WGS sequence"/>
</dbReference>
<name>A0A8R1IND8_CAEJA</name>
<reference evidence="1" key="2">
    <citation type="submission" date="2022-06" db="UniProtKB">
        <authorList>
            <consortium name="EnsemblMetazoa"/>
        </authorList>
    </citation>
    <scope>IDENTIFICATION</scope>
    <source>
        <strain evidence="1">DF5081</strain>
    </source>
</reference>
<evidence type="ECO:0000313" key="2">
    <source>
        <dbReference type="Proteomes" id="UP000005237"/>
    </source>
</evidence>
<dbReference type="PANTHER" id="PTHR31139">
    <property type="entry name" value="ECTOPIC P GRANULES PROTEIN 5 HOMOLOG"/>
    <property type="match status" value="1"/>
</dbReference>
<sequence>MRQEKQRISLPLEQVEERIREGEAPPLYPSICTYERNEHGLMTEENLITFYHNSLYEHADIFVDQFIKTEEVPSQSGSLFPLLKRLKEVCDSMTVSDVKGKENTEELQKCLRECWVQQKLSIEGKGKCGENNDGTGRATYFSYELQKGMVDQMKKLLSTNRTNLMDHAICEETSFRSLALQIQWQIIIINNTFMAENGLTTNCPPNLVENCPMTPGRVNLRSALSDLFYHLRYPRLSKRFTDTLIGWIKELYATSKNM</sequence>
<reference evidence="2" key="1">
    <citation type="submission" date="2010-08" db="EMBL/GenBank/DDBJ databases">
        <authorList>
            <consortium name="Caenorhabditis japonica Sequencing Consortium"/>
            <person name="Wilson R.K."/>
        </authorList>
    </citation>
    <scope>NUCLEOTIDE SEQUENCE [LARGE SCALE GENOMIC DNA]</scope>
    <source>
        <strain evidence="2">DF5081</strain>
    </source>
</reference>
<organism evidence="1 2">
    <name type="scientific">Caenorhabditis japonica</name>
    <dbReference type="NCBI Taxonomy" id="281687"/>
    <lineage>
        <taxon>Eukaryota</taxon>
        <taxon>Metazoa</taxon>
        <taxon>Ecdysozoa</taxon>
        <taxon>Nematoda</taxon>
        <taxon>Chromadorea</taxon>
        <taxon>Rhabditida</taxon>
        <taxon>Rhabditina</taxon>
        <taxon>Rhabditomorpha</taxon>
        <taxon>Rhabditoidea</taxon>
        <taxon>Rhabditidae</taxon>
        <taxon>Peloderinae</taxon>
        <taxon>Caenorhabditis</taxon>
    </lineage>
</organism>
<dbReference type="GO" id="GO:0097352">
    <property type="term" value="P:autophagosome maturation"/>
    <property type="evidence" value="ECO:0007669"/>
    <property type="project" value="TreeGrafter"/>
</dbReference>
<accession>A0A8R1IND8</accession>
<protein>
    <submittedName>
        <fullName evidence="1">Uncharacterized protein</fullName>
    </submittedName>
</protein>
<dbReference type="GO" id="GO:0005737">
    <property type="term" value="C:cytoplasm"/>
    <property type="evidence" value="ECO:0007669"/>
    <property type="project" value="TreeGrafter"/>
</dbReference>
<evidence type="ECO:0000313" key="1">
    <source>
        <dbReference type="EnsemblMetazoa" id="CJA38257.1"/>
    </source>
</evidence>
<keyword evidence="2" id="KW-1185">Reference proteome</keyword>
<dbReference type="EnsemblMetazoa" id="CJA38257.1">
    <property type="protein sequence ID" value="CJA38257.1"/>
    <property type="gene ID" value="WBGene00214104"/>
</dbReference>
<dbReference type="AlphaFoldDB" id="A0A8R1IND8"/>